<dbReference type="GO" id="GO:0016887">
    <property type="term" value="F:ATP hydrolysis activity"/>
    <property type="evidence" value="ECO:0007669"/>
    <property type="project" value="TreeGrafter"/>
</dbReference>
<keyword evidence="10" id="KW-1185">Reference proteome</keyword>
<dbReference type="Pfam" id="PF00271">
    <property type="entry name" value="Helicase_C"/>
    <property type="match status" value="1"/>
</dbReference>
<keyword evidence="5" id="KW-0347">Helicase</keyword>
<dbReference type="GO" id="GO:0005524">
    <property type="term" value="F:ATP binding"/>
    <property type="evidence" value="ECO:0007669"/>
    <property type="project" value="UniProtKB-KW"/>
</dbReference>
<keyword evidence="7" id="KW-0238">DNA-binding</keyword>
<dbReference type="GO" id="GO:0042393">
    <property type="term" value="F:histone binding"/>
    <property type="evidence" value="ECO:0007669"/>
    <property type="project" value="TreeGrafter"/>
</dbReference>
<keyword evidence="6" id="KW-0067">ATP-binding</keyword>
<feature type="domain" description="Helicase C-terminal" evidence="8">
    <location>
        <begin position="251"/>
        <end position="369"/>
    </location>
</feature>
<dbReference type="PANTHER" id="PTHR45685:SF1">
    <property type="entry name" value="HELICASE SRCAP"/>
    <property type="match status" value="1"/>
</dbReference>
<sequence length="369" mass="42430">MELWSLMHFLMPHLFRSRKEFSYWFSNPLNSMVQGARALSDGLIRRLHTIMRPFLLRRLKKDVEKQLPGKFEHVVLCPLSRRQAHLYEEFMARSSTRAALAGGNFMGMMNVLMQLRKVCNHPDLFEARPIRSPYAMDPLALPVPALALDLLSPSSPLARALLHALKLDQDRARDLGPLIERFTCVVPRVRSSFPILLSSSARPPSLPPALHPPLRHLRTRLLRPYHPAALRQSLLFPDKWLVQFDAGKLQTLARLLLSLKRGHHRVLIFTQMTKMLDVLEQFLNLNGHVYLRLDGATGVDRRQKLMDRFNNDERIFCFILSTRSGGLGINLTGADTVIFYDSDWNPAMDAQAQDRAHRIGQTREVHIYR</sequence>
<dbReference type="GO" id="GO:0006338">
    <property type="term" value="P:chromatin remodeling"/>
    <property type="evidence" value="ECO:0007669"/>
    <property type="project" value="TreeGrafter"/>
</dbReference>
<dbReference type="InterPro" id="IPR049730">
    <property type="entry name" value="SNF2/RAD54-like_C"/>
</dbReference>
<dbReference type="InterPro" id="IPR050520">
    <property type="entry name" value="INO80/SWR1_helicase"/>
</dbReference>
<keyword evidence="4" id="KW-0378">Hydrolase</keyword>
<dbReference type="EMBL" id="AZIL01002348">
    <property type="protein sequence ID" value="EWM21940.1"/>
    <property type="molecule type" value="Genomic_DNA"/>
</dbReference>
<dbReference type="OrthoDB" id="448448at2759"/>
<dbReference type="InterPro" id="IPR001650">
    <property type="entry name" value="Helicase_C-like"/>
</dbReference>
<evidence type="ECO:0000256" key="3">
    <source>
        <dbReference type="ARBA" id="ARBA00022741"/>
    </source>
</evidence>
<proteinExistence type="inferred from homology"/>
<dbReference type="InterPro" id="IPR027417">
    <property type="entry name" value="P-loop_NTPase"/>
</dbReference>
<evidence type="ECO:0000259" key="8">
    <source>
        <dbReference type="PROSITE" id="PS51194"/>
    </source>
</evidence>
<evidence type="ECO:0000256" key="6">
    <source>
        <dbReference type="ARBA" id="ARBA00022840"/>
    </source>
</evidence>
<gene>
    <name evidence="9" type="ORF">Naga_101595g1</name>
</gene>
<dbReference type="AlphaFoldDB" id="W7T4M5"/>
<dbReference type="GO" id="GO:0004386">
    <property type="term" value="F:helicase activity"/>
    <property type="evidence" value="ECO:0007669"/>
    <property type="project" value="UniProtKB-KW"/>
</dbReference>
<reference evidence="9 10" key="1">
    <citation type="journal article" date="2014" name="Mol. Plant">
        <title>Chromosome Scale Genome Assembly and Transcriptome Profiling of Nannochloropsis gaditana in Nitrogen Depletion.</title>
        <authorList>
            <person name="Corteggiani Carpinelli E."/>
            <person name="Telatin A."/>
            <person name="Vitulo N."/>
            <person name="Forcato C."/>
            <person name="D'Angelo M."/>
            <person name="Schiavon R."/>
            <person name="Vezzi A."/>
            <person name="Giacometti G.M."/>
            <person name="Morosinotto T."/>
            <person name="Valle G."/>
        </authorList>
    </citation>
    <scope>NUCLEOTIDE SEQUENCE [LARGE SCALE GENOMIC DNA]</scope>
    <source>
        <strain evidence="9 10">B-31</strain>
    </source>
</reference>
<evidence type="ECO:0000313" key="10">
    <source>
        <dbReference type="Proteomes" id="UP000019335"/>
    </source>
</evidence>
<comment type="similarity">
    <text evidence="2">Belongs to the SNF2/RAD54 helicase family. SWR1 subfamily.</text>
</comment>
<dbReference type="GO" id="GO:0000812">
    <property type="term" value="C:Swr1 complex"/>
    <property type="evidence" value="ECO:0007669"/>
    <property type="project" value="TreeGrafter"/>
</dbReference>
<protein>
    <submittedName>
        <fullName evidence="9">E1a binding protein p400</fullName>
    </submittedName>
</protein>
<keyword evidence="3" id="KW-0547">Nucleotide-binding</keyword>
<organism evidence="9 10">
    <name type="scientific">Nannochloropsis gaditana</name>
    <dbReference type="NCBI Taxonomy" id="72520"/>
    <lineage>
        <taxon>Eukaryota</taxon>
        <taxon>Sar</taxon>
        <taxon>Stramenopiles</taxon>
        <taxon>Ochrophyta</taxon>
        <taxon>Eustigmatophyceae</taxon>
        <taxon>Eustigmatales</taxon>
        <taxon>Monodopsidaceae</taxon>
        <taxon>Nannochloropsis</taxon>
    </lineage>
</organism>
<dbReference type="Pfam" id="PF00176">
    <property type="entry name" value="SNF2-rel_dom"/>
    <property type="match status" value="1"/>
</dbReference>
<dbReference type="InterPro" id="IPR000330">
    <property type="entry name" value="SNF2_N"/>
</dbReference>
<evidence type="ECO:0000256" key="5">
    <source>
        <dbReference type="ARBA" id="ARBA00022806"/>
    </source>
</evidence>
<dbReference type="SMART" id="SM00490">
    <property type="entry name" value="HELICc"/>
    <property type="match status" value="1"/>
</dbReference>
<evidence type="ECO:0000256" key="4">
    <source>
        <dbReference type="ARBA" id="ARBA00022801"/>
    </source>
</evidence>
<evidence type="ECO:0000256" key="7">
    <source>
        <dbReference type="ARBA" id="ARBA00023125"/>
    </source>
</evidence>
<evidence type="ECO:0000313" key="9">
    <source>
        <dbReference type="EMBL" id="EWM21940.1"/>
    </source>
</evidence>
<comment type="subcellular location">
    <subcellularLocation>
        <location evidence="1">Nucleus</location>
    </subcellularLocation>
</comment>
<accession>W7T4M5</accession>
<name>W7T4M5_9STRA</name>
<dbReference type="CDD" id="cd18793">
    <property type="entry name" value="SF2_C_SNF"/>
    <property type="match status" value="1"/>
</dbReference>
<dbReference type="Gene3D" id="3.40.50.300">
    <property type="entry name" value="P-loop containing nucleotide triphosphate hydrolases"/>
    <property type="match status" value="2"/>
</dbReference>
<comment type="caution">
    <text evidence="9">The sequence shown here is derived from an EMBL/GenBank/DDBJ whole genome shotgun (WGS) entry which is preliminary data.</text>
</comment>
<dbReference type="SUPFAM" id="SSF52540">
    <property type="entry name" value="P-loop containing nucleoside triphosphate hydrolases"/>
    <property type="match status" value="2"/>
</dbReference>
<dbReference type="Proteomes" id="UP000019335">
    <property type="component" value="Unassembled WGS sequence"/>
</dbReference>
<dbReference type="PANTHER" id="PTHR45685">
    <property type="entry name" value="HELICASE SRCAP-RELATED"/>
    <property type="match status" value="1"/>
</dbReference>
<dbReference type="InterPro" id="IPR038718">
    <property type="entry name" value="SNF2-like_sf"/>
</dbReference>
<dbReference type="GO" id="GO:0003677">
    <property type="term" value="F:DNA binding"/>
    <property type="evidence" value="ECO:0007669"/>
    <property type="project" value="UniProtKB-KW"/>
</dbReference>
<dbReference type="Gene3D" id="3.40.50.10810">
    <property type="entry name" value="Tandem AAA-ATPase domain"/>
    <property type="match status" value="1"/>
</dbReference>
<evidence type="ECO:0000256" key="2">
    <source>
        <dbReference type="ARBA" id="ARBA00009220"/>
    </source>
</evidence>
<evidence type="ECO:0000256" key="1">
    <source>
        <dbReference type="ARBA" id="ARBA00004123"/>
    </source>
</evidence>
<dbReference type="PROSITE" id="PS51194">
    <property type="entry name" value="HELICASE_CTER"/>
    <property type="match status" value="1"/>
</dbReference>